<feature type="domain" description="K Homology" evidence="8">
    <location>
        <begin position="143"/>
        <end position="211"/>
    </location>
</feature>
<keyword evidence="10" id="KW-1185">Reference proteome</keyword>
<keyword evidence="6" id="KW-0175">Coiled coil</keyword>
<feature type="domain" description="K Homology" evidence="8">
    <location>
        <begin position="356"/>
        <end position="424"/>
    </location>
</feature>
<evidence type="ECO:0000256" key="3">
    <source>
        <dbReference type="ARBA" id="ARBA00022737"/>
    </source>
</evidence>
<dbReference type="CDD" id="cd22416">
    <property type="entry name" value="KH-I_Vigilin_rpt13"/>
    <property type="match status" value="1"/>
</dbReference>
<feature type="region of interest" description="Disordered" evidence="7">
    <location>
        <begin position="829"/>
        <end position="857"/>
    </location>
</feature>
<feature type="domain" description="K Homology" evidence="8">
    <location>
        <begin position="794"/>
        <end position="882"/>
    </location>
</feature>
<dbReference type="EMBL" id="JAIWYP010000005">
    <property type="protein sequence ID" value="KAH3827192.1"/>
    <property type="molecule type" value="Genomic_DNA"/>
</dbReference>
<dbReference type="PANTHER" id="PTHR10627">
    <property type="entry name" value="SCP160"/>
    <property type="match status" value="1"/>
</dbReference>
<feature type="domain" description="K Homology" evidence="8">
    <location>
        <begin position="574"/>
        <end position="643"/>
    </location>
</feature>
<feature type="domain" description="K Homology" evidence="8">
    <location>
        <begin position="71"/>
        <end position="139"/>
    </location>
</feature>
<keyword evidence="3" id="KW-0677">Repeat</keyword>
<comment type="caution">
    <text evidence="9">The sequence shown here is derived from an EMBL/GenBank/DDBJ whole genome shotgun (WGS) entry which is preliminary data.</text>
</comment>
<feature type="domain" description="K Homology" evidence="8">
    <location>
        <begin position="10"/>
        <end position="70"/>
    </location>
</feature>
<dbReference type="InterPro" id="IPR057778">
    <property type="entry name" value="KH_Vigilin_N"/>
</dbReference>
<dbReference type="CDD" id="cd02394">
    <property type="entry name" value="KH-I_Vigilin_rpt6"/>
    <property type="match status" value="1"/>
</dbReference>
<dbReference type="InterPro" id="IPR036612">
    <property type="entry name" value="KH_dom_type_1_sf"/>
</dbReference>
<sequence length="1188" mass="132677">VFTVPIEEQVGHNSTFGNESKQAEICKDIMNKTGVSIEMSLSKDQTLTIVVTGKEDQVKKARREVMTKLQTQANSSIRIPREHHRYILGQKGKKLQDLELVTATKITIPRADDNSDVIKIVGTKEGIDKAMHEIQVISDVQSKLAYERLPVQKVYHPFVCGPNNSTIRQLIEETGVKINVPPPSVMSDEIVVSGDKEGVMKCKATIMAIFEEKRRKCQAVSVEVRKSQHKYVIGPRGSNLQEILASTGVSVEVPGLDSASETITLRGEQDKLGPALTMVYSKANSVVFADVTAPDWLHKYIIGKKGANVRSITANFDKVHIEFTEGENKIKVEGPPEEVDQAVKALQEHVRELQSRMDFAEIEIDQRFHKHIIGKGGANITKIKNENNVVIKIPSDSENSNTIRIEGDPNGVKQAKTELLEMAKRMENEKTRDILIEQRFHRMLIGAKGEGIKTVRDKFNQVQITFPDQGKKSDVVTLRGPKADVDKCHQHLQKMTQDLIASNYQAQVHIFKDFHKNIIGKGGANIRKIREETDTRIDLPNKPSDSDVILITGMKANVEAAKKRIEDIQKELANIKEVSVDVPHKLHNSIIGAKGRLIRSIMDECGGVIIRFPPEGSTSDKVTIRGPAEDVDKAKKQLQELTTQIQTNSNVEEVRAKPEYHKFLIGRGGAKIRKVRENTGARIIFPSQDDADQELITIIGTKEAVAEAKTEILGLIQDLDNIVEGEVNVDPKFHKHFVARRGEVLRQIGDDYGGVTVSFPRSGVKSDRVVIKGAKDCVDGAKKRILEIVADLEAQVTIECEIGQQFHRTVMGARGANVQEITQQFDVQIKFPDRPANDKSPTEAGDAEPAENGDSGRSNIIIITGKADMCEQAKRALLDLVPITTEVFVPFDFHKNIIGQKGRDVRKLMDEYNVNISIPPQQQQSDMIKITGPPANVQRAVDALAERVQELELQKEDRLLKSFEVQCEVDPQFHPKLIGRRGEVINKIRTEHDVRIQLPERNDENQSVITIVGYEKNCLAAKEEILRMVKEYEDQVHLEVRIDQRIHPRIIGQRGRAVRKIMEDFKVDLRFPRGDEDKDLIVISGAEDDVYECRDHLLNIEEEFLQDVIDNEYIQSLQKPSRSGEGDEKRSRADGPGFMLKPGTAPWDSSGGGSAPDTSDTSEFPTFPGAAGSAIAPNSSYAWGPRRK</sequence>
<dbReference type="InterPro" id="IPR004088">
    <property type="entry name" value="KH_dom_type_1"/>
</dbReference>
<dbReference type="FunFam" id="3.30.1370.10:FF:000039">
    <property type="entry name" value="vigilin isoform X1"/>
    <property type="match status" value="1"/>
</dbReference>
<dbReference type="PANTHER" id="PTHR10627:SF31">
    <property type="entry name" value="DODECA-SATELLITE-BINDING PROTEIN 1, ISOFORM A"/>
    <property type="match status" value="1"/>
</dbReference>
<keyword evidence="2" id="KW-0963">Cytoplasm</keyword>
<evidence type="ECO:0000256" key="5">
    <source>
        <dbReference type="PROSITE-ProRule" id="PRU00117"/>
    </source>
</evidence>
<dbReference type="CDD" id="cd22417">
    <property type="entry name" value="KH-I_Vigilin_rpt14"/>
    <property type="match status" value="1"/>
</dbReference>
<dbReference type="GO" id="GO:0003729">
    <property type="term" value="F:mRNA binding"/>
    <property type="evidence" value="ECO:0007669"/>
    <property type="project" value="TreeGrafter"/>
</dbReference>
<dbReference type="Pfam" id="PF00013">
    <property type="entry name" value="KH_1"/>
    <property type="match status" value="14"/>
</dbReference>
<evidence type="ECO:0000256" key="6">
    <source>
        <dbReference type="SAM" id="Coils"/>
    </source>
</evidence>
<evidence type="ECO:0000256" key="4">
    <source>
        <dbReference type="ARBA" id="ARBA00022884"/>
    </source>
</evidence>
<evidence type="ECO:0000313" key="10">
    <source>
        <dbReference type="Proteomes" id="UP000828390"/>
    </source>
</evidence>
<feature type="domain" description="K Homology" evidence="8">
    <location>
        <begin position="1034"/>
        <end position="1102"/>
    </location>
</feature>
<feature type="coiled-coil region" evidence="6">
    <location>
        <begin position="551"/>
        <end position="578"/>
    </location>
</feature>
<feature type="domain" description="K Homology" evidence="8">
    <location>
        <begin position="428"/>
        <end position="497"/>
    </location>
</feature>
<feature type="domain" description="K Homology" evidence="8">
    <location>
        <begin position="721"/>
        <end position="790"/>
    </location>
</feature>
<dbReference type="CDD" id="cd22407">
    <property type="entry name" value="KH-I_Vigilin_rpt3"/>
    <property type="match status" value="1"/>
</dbReference>
<reference evidence="9" key="1">
    <citation type="journal article" date="2019" name="bioRxiv">
        <title>The Genome of the Zebra Mussel, Dreissena polymorpha: A Resource for Invasive Species Research.</title>
        <authorList>
            <person name="McCartney M.A."/>
            <person name="Auch B."/>
            <person name="Kono T."/>
            <person name="Mallez S."/>
            <person name="Zhang Y."/>
            <person name="Obille A."/>
            <person name="Becker A."/>
            <person name="Abrahante J.E."/>
            <person name="Garbe J."/>
            <person name="Badalamenti J.P."/>
            <person name="Herman A."/>
            <person name="Mangelson H."/>
            <person name="Liachko I."/>
            <person name="Sullivan S."/>
            <person name="Sone E.D."/>
            <person name="Koren S."/>
            <person name="Silverstein K.A.T."/>
            <person name="Beckman K.B."/>
            <person name="Gohl D.M."/>
        </authorList>
    </citation>
    <scope>NUCLEOTIDE SEQUENCE</scope>
    <source>
        <strain evidence="9">Duluth1</strain>
        <tissue evidence="9">Whole animal</tissue>
    </source>
</reference>
<dbReference type="CDD" id="cd22415">
    <property type="entry name" value="KH-I_Vigilin_rpt12"/>
    <property type="match status" value="1"/>
</dbReference>
<dbReference type="CDD" id="cd22411">
    <property type="entry name" value="KH-I_Vigilin_rpt8"/>
    <property type="match status" value="1"/>
</dbReference>
<dbReference type="CDD" id="cd22408">
    <property type="entry name" value="KH-I_Vigilin_rpt4"/>
    <property type="match status" value="1"/>
</dbReference>
<dbReference type="FunFam" id="3.30.1370.10:FF:000018">
    <property type="entry name" value="vigilin isoform X1"/>
    <property type="match status" value="1"/>
</dbReference>
<evidence type="ECO:0000313" key="9">
    <source>
        <dbReference type="EMBL" id="KAH3827192.1"/>
    </source>
</evidence>
<proteinExistence type="predicted"/>
<dbReference type="SMART" id="SM00322">
    <property type="entry name" value="KH"/>
    <property type="match status" value="15"/>
</dbReference>
<feature type="compositionally biased region" description="Basic and acidic residues" evidence="7">
    <location>
        <begin position="831"/>
        <end position="841"/>
    </location>
</feature>
<dbReference type="CDD" id="cd22413">
    <property type="entry name" value="KH-I_Vigilin_rpt10"/>
    <property type="match status" value="1"/>
</dbReference>
<dbReference type="Pfam" id="PF24668">
    <property type="entry name" value="KH_Vigilin"/>
    <property type="match status" value="1"/>
</dbReference>
<dbReference type="CDD" id="cd22406">
    <property type="entry name" value="KH-I_Vigilin_rpt2"/>
    <property type="match status" value="1"/>
</dbReference>
<keyword evidence="4 5" id="KW-0694">RNA-binding</keyword>
<dbReference type="InterPro" id="IPR004087">
    <property type="entry name" value="KH_dom"/>
</dbReference>
<feature type="domain" description="K Homology" evidence="8">
    <location>
        <begin position="961"/>
        <end position="1030"/>
    </location>
</feature>
<dbReference type="CDD" id="cd22410">
    <property type="entry name" value="KH-I_Vigilin_rpt7"/>
    <property type="match status" value="1"/>
</dbReference>
<evidence type="ECO:0000256" key="1">
    <source>
        <dbReference type="ARBA" id="ARBA00004496"/>
    </source>
</evidence>
<name>A0A9D4H8G3_DREPO</name>
<dbReference type="Gene3D" id="3.30.1370.10">
    <property type="entry name" value="K Homology domain, type 1"/>
    <property type="match status" value="15"/>
</dbReference>
<dbReference type="SUPFAM" id="SSF54791">
    <property type="entry name" value="Eukaryotic type KH-domain (KH-domain type I)"/>
    <property type="match status" value="13"/>
</dbReference>
<dbReference type="CDD" id="cd22418">
    <property type="entry name" value="KH-I_Vigilin_rpt15"/>
    <property type="match status" value="1"/>
</dbReference>
<feature type="domain" description="K Homology" evidence="8">
    <location>
        <begin position="285"/>
        <end position="351"/>
    </location>
</feature>
<evidence type="ECO:0000259" key="8">
    <source>
        <dbReference type="SMART" id="SM00322"/>
    </source>
</evidence>
<dbReference type="PROSITE" id="PS50084">
    <property type="entry name" value="KH_TYPE_1"/>
    <property type="match status" value="14"/>
</dbReference>
<reference evidence="9" key="2">
    <citation type="submission" date="2020-11" db="EMBL/GenBank/DDBJ databases">
        <authorList>
            <person name="McCartney M.A."/>
            <person name="Auch B."/>
            <person name="Kono T."/>
            <person name="Mallez S."/>
            <person name="Becker A."/>
            <person name="Gohl D.M."/>
            <person name="Silverstein K.A.T."/>
            <person name="Koren S."/>
            <person name="Bechman K.B."/>
            <person name="Herman A."/>
            <person name="Abrahante J.E."/>
            <person name="Garbe J."/>
        </authorList>
    </citation>
    <scope>NUCLEOTIDE SEQUENCE</scope>
    <source>
        <strain evidence="9">Duluth1</strain>
        <tissue evidence="9">Whole animal</tissue>
    </source>
</reference>
<comment type="subcellular location">
    <subcellularLocation>
        <location evidence="1">Cytoplasm</location>
    </subcellularLocation>
</comment>
<dbReference type="Proteomes" id="UP000828390">
    <property type="component" value="Unassembled WGS sequence"/>
</dbReference>
<dbReference type="CDD" id="cd22409">
    <property type="entry name" value="KH-I_Vigilin_rpt5"/>
    <property type="match status" value="1"/>
</dbReference>
<organism evidence="9 10">
    <name type="scientific">Dreissena polymorpha</name>
    <name type="common">Zebra mussel</name>
    <name type="synonym">Mytilus polymorpha</name>
    <dbReference type="NCBI Taxonomy" id="45954"/>
    <lineage>
        <taxon>Eukaryota</taxon>
        <taxon>Metazoa</taxon>
        <taxon>Spiralia</taxon>
        <taxon>Lophotrochozoa</taxon>
        <taxon>Mollusca</taxon>
        <taxon>Bivalvia</taxon>
        <taxon>Autobranchia</taxon>
        <taxon>Heteroconchia</taxon>
        <taxon>Euheterodonta</taxon>
        <taxon>Imparidentia</taxon>
        <taxon>Neoheterodontei</taxon>
        <taxon>Myida</taxon>
        <taxon>Dreissenoidea</taxon>
        <taxon>Dreissenidae</taxon>
        <taxon>Dreissena</taxon>
    </lineage>
</organism>
<dbReference type="CDD" id="cd22405">
    <property type="entry name" value="KH-I_Vigilin_rpt1"/>
    <property type="match status" value="1"/>
</dbReference>
<protein>
    <recommendedName>
        <fullName evidence="8">K Homology domain-containing protein</fullName>
    </recommendedName>
</protein>
<evidence type="ECO:0000256" key="7">
    <source>
        <dbReference type="SAM" id="MobiDB-lite"/>
    </source>
</evidence>
<feature type="compositionally biased region" description="Basic and acidic residues" evidence="7">
    <location>
        <begin position="1122"/>
        <end position="1133"/>
    </location>
</feature>
<evidence type="ECO:0000256" key="2">
    <source>
        <dbReference type="ARBA" id="ARBA00022490"/>
    </source>
</evidence>
<feature type="domain" description="K Homology" evidence="8">
    <location>
        <begin position="648"/>
        <end position="717"/>
    </location>
</feature>
<gene>
    <name evidence="9" type="ORF">DPMN_129122</name>
</gene>
<feature type="domain" description="K Homology" evidence="8">
    <location>
        <begin position="883"/>
        <end position="949"/>
    </location>
</feature>
<accession>A0A9D4H8G3</accession>
<dbReference type="CDD" id="cd22414">
    <property type="entry name" value="KH-I_Vigilin_rpt11"/>
    <property type="match status" value="1"/>
</dbReference>
<dbReference type="AlphaFoldDB" id="A0A9D4H8G3"/>
<feature type="non-terminal residue" evidence="9">
    <location>
        <position position="1188"/>
    </location>
</feature>
<feature type="domain" description="K Homology" evidence="8">
    <location>
        <begin position="216"/>
        <end position="284"/>
    </location>
</feature>
<dbReference type="CDD" id="cd22412">
    <property type="entry name" value="KH-I_Vigilin_rpt9"/>
    <property type="match status" value="1"/>
</dbReference>
<feature type="region of interest" description="Disordered" evidence="7">
    <location>
        <begin position="1117"/>
        <end position="1188"/>
    </location>
</feature>
<feature type="domain" description="K Homology" evidence="8">
    <location>
        <begin position="502"/>
        <end position="570"/>
    </location>
</feature>